<organism evidence="5">
    <name type="scientific">Prasinoderma singulare</name>
    <dbReference type="NCBI Taxonomy" id="676789"/>
    <lineage>
        <taxon>Eukaryota</taxon>
        <taxon>Viridiplantae</taxon>
        <taxon>Prasinodermophyta</taxon>
        <taxon>Prasinodermophyceae</taxon>
        <taxon>Prasinodermales</taxon>
        <taxon>Prasinodermaceae</taxon>
        <taxon>Prasinoderma</taxon>
    </lineage>
</organism>
<evidence type="ECO:0000313" key="5">
    <source>
        <dbReference type="EMBL" id="CAE0143385.1"/>
    </source>
</evidence>
<feature type="domain" description="Cytochrome c" evidence="4">
    <location>
        <begin position="4"/>
        <end position="111"/>
    </location>
</feature>
<dbReference type="GO" id="GO:0020037">
    <property type="term" value="F:heme binding"/>
    <property type="evidence" value="ECO:0007669"/>
    <property type="project" value="InterPro"/>
</dbReference>
<dbReference type="EMBL" id="HBHY01014509">
    <property type="protein sequence ID" value="CAE0143385.1"/>
    <property type="molecule type" value="Transcribed_RNA"/>
</dbReference>
<dbReference type="AlphaFoldDB" id="A0A7S3BRP0"/>
<evidence type="ECO:0000256" key="3">
    <source>
        <dbReference type="PROSITE-ProRule" id="PRU00433"/>
    </source>
</evidence>
<proteinExistence type="predicted"/>
<gene>
    <name evidence="5" type="ORF">PSIN1315_LOCUS9329</name>
</gene>
<evidence type="ECO:0000259" key="4">
    <source>
        <dbReference type="PROSITE" id="PS51007"/>
    </source>
</evidence>
<dbReference type="PROSITE" id="PS51007">
    <property type="entry name" value="CYTC"/>
    <property type="match status" value="1"/>
</dbReference>
<evidence type="ECO:0000256" key="1">
    <source>
        <dbReference type="ARBA" id="ARBA00022723"/>
    </source>
</evidence>
<evidence type="ECO:0000256" key="2">
    <source>
        <dbReference type="ARBA" id="ARBA00023004"/>
    </source>
</evidence>
<keyword evidence="2 3" id="KW-0408">Iron</keyword>
<name>A0A7S3BRP0_9VIRI</name>
<protein>
    <recommendedName>
        <fullName evidence="4">Cytochrome c domain-containing protein</fullName>
    </recommendedName>
</protein>
<dbReference type="InterPro" id="IPR009056">
    <property type="entry name" value="Cyt_c-like_dom"/>
</dbReference>
<keyword evidence="1 3" id="KW-0479">Metal-binding</keyword>
<dbReference type="GO" id="GO:0009055">
    <property type="term" value="F:electron transfer activity"/>
    <property type="evidence" value="ECO:0007669"/>
    <property type="project" value="InterPro"/>
</dbReference>
<sequence>MATQFFANGVDVFGRPPKCRGCHEIVGNMKQALEPRVAEFKAARERRESRRRSGAVTVSHYGVLEDLVEETIAGACRFGNTYHVPQARKACEKLLEAMEDEIVAAYVAHGKRSQDAAFDPNWEVCYEATRACTKELASHPLSDFTDDMEFESGDASAAYTSEVMPSWSDGDGVLLDTDRRAVRKVVAGSFLQDVILSDEAERLDVLLYLSFPFSNKEFHESAMPAFARLGAVIGGSHDELEHTCGGSDMCREAAAALTGRVILARINVDNNELAPPHGDNIDGPAMAHYPAGSKGMPKFMSNNSLDGRLTVYDLLFFLMHTTATPVVARAAAVMSREARREALYYRAWDDEDRLSGDPLPFEWDWTGTPESDLSGRIEL</sequence>
<reference evidence="5" key="1">
    <citation type="submission" date="2021-01" db="EMBL/GenBank/DDBJ databases">
        <authorList>
            <person name="Corre E."/>
            <person name="Pelletier E."/>
            <person name="Niang G."/>
            <person name="Scheremetjew M."/>
            <person name="Finn R."/>
            <person name="Kale V."/>
            <person name="Holt S."/>
            <person name="Cochrane G."/>
            <person name="Meng A."/>
            <person name="Brown T."/>
            <person name="Cohen L."/>
        </authorList>
    </citation>
    <scope>NUCLEOTIDE SEQUENCE</scope>
    <source>
        <strain evidence="5">RCC927</strain>
    </source>
</reference>
<dbReference type="GO" id="GO:0046872">
    <property type="term" value="F:metal ion binding"/>
    <property type="evidence" value="ECO:0007669"/>
    <property type="project" value="UniProtKB-KW"/>
</dbReference>
<accession>A0A7S3BRP0</accession>
<keyword evidence="3" id="KW-0349">Heme</keyword>